<evidence type="ECO:0000313" key="1">
    <source>
        <dbReference type="EMBL" id="VEN54113.1"/>
    </source>
</evidence>
<sequence length="77" mass="9053">MVFEARHDCKMPPNLILSYNFDTITSKWQMSIVKVYSKVKTRVTVKTKTGYDLILTRAAHACRFVNRCCYRPYNTDI</sequence>
<organism evidence="1 2">
    <name type="scientific">Callosobruchus maculatus</name>
    <name type="common">Southern cowpea weevil</name>
    <name type="synonym">Pulse bruchid</name>
    <dbReference type="NCBI Taxonomy" id="64391"/>
    <lineage>
        <taxon>Eukaryota</taxon>
        <taxon>Metazoa</taxon>
        <taxon>Ecdysozoa</taxon>
        <taxon>Arthropoda</taxon>
        <taxon>Hexapoda</taxon>
        <taxon>Insecta</taxon>
        <taxon>Pterygota</taxon>
        <taxon>Neoptera</taxon>
        <taxon>Endopterygota</taxon>
        <taxon>Coleoptera</taxon>
        <taxon>Polyphaga</taxon>
        <taxon>Cucujiformia</taxon>
        <taxon>Chrysomeloidea</taxon>
        <taxon>Chrysomelidae</taxon>
        <taxon>Bruchinae</taxon>
        <taxon>Bruchini</taxon>
        <taxon>Callosobruchus</taxon>
    </lineage>
</organism>
<keyword evidence="2" id="KW-1185">Reference proteome</keyword>
<proteinExistence type="predicted"/>
<dbReference type="EMBL" id="CAACVG010009751">
    <property type="protein sequence ID" value="VEN54113.1"/>
    <property type="molecule type" value="Genomic_DNA"/>
</dbReference>
<reference evidence="1 2" key="1">
    <citation type="submission" date="2019-01" db="EMBL/GenBank/DDBJ databases">
        <authorList>
            <person name="Sayadi A."/>
        </authorList>
    </citation>
    <scope>NUCLEOTIDE SEQUENCE [LARGE SCALE GENOMIC DNA]</scope>
</reference>
<name>A0A653D1R8_CALMS</name>
<accession>A0A653D1R8</accession>
<dbReference type="Proteomes" id="UP000410492">
    <property type="component" value="Unassembled WGS sequence"/>
</dbReference>
<dbReference type="AlphaFoldDB" id="A0A653D1R8"/>
<gene>
    <name evidence="1" type="ORF">CALMAC_LOCUS13685</name>
</gene>
<protein>
    <submittedName>
        <fullName evidence="1">Uncharacterized protein</fullName>
    </submittedName>
</protein>
<evidence type="ECO:0000313" key="2">
    <source>
        <dbReference type="Proteomes" id="UP000410492"/>
    </source>
</evidence>